<dbReference type="Gene3D" id="1.20.120.520">
    <property type="entry name" value="nmb1532 protein domain like"/>
    <property type="match status" value="1"/>
</dbReference>
<reference evidence="3" key="1">
    <citation type="submission" date="2017-04" db="EMBL/GenBank/DDBJ databases">
        <authorList>
            <person name="Varghese N."/>
            <person name="Submissions S."/>
        </authorList>
    </citation>
    <scope>NUCLEOTIDE SEQUENCE [LARGE SCALE GENOMIC DNA]</scope>
    <source>
        <strain evidence="3">DSM 16512</strain>
    </source>
</reference>
<dbReference type="STRING" id="1069081.SAMN05660197_1977"/>
<dbReference type="PANTHER" id="PTHR39966">
    <property type="entry name" value="BLL2471 PROTEIN-RELATED"/>
    <property type="match status" value="1"/>
</dbReference>
<dbReference type="AlphaFoldDB" id="A0A1W1WUZ0"/>
<dbReference type="PANTHER" id="PTHR39966:SF3">
    <property type="entry name" value="DUF438 DOMAIN-CONTAINING PROTEIN"/>
    <property type="match status" value="1"/>
</dbReference>
<dbReference type="InterPro" id="IPR012312">
    <property type="entry name" value="Hemerythrin-like"/>
</dbReference>
<dbReference type="Proteomes" id="UP000192602">
    <property type="component" value="Unassembled WGS sequence"/>
</dbReference>
<dbReference type="RefSeq" id="WP_084276513.1">
    <property type="nucleotide sequence ID" value="NZ_AP026671.1"/>
</dbReference>
<evidence type="ECO:0000313" key="2">
    <source>
        <dbReference type="EMBL" id="SMC10138.1"/>
    </source>
</evidence>
<evidence type="ECO:0000313" key="3">
    <source>
        <dbReference type="Proteomes" id="UP000192602"/>
    </source>
</evidence>
<feature type="domain" description="Hemerythrin-like" evidence="1">
    <location>
        <begin position="4"/>
        <end position="124"/>
    </location>
</feature>
<proteinExistence type="predicted"/>
<sequence length="143" mass="16745">MIKEYMTQDHRECDNLYAPLEEALSQGDFEKALELFMPFKRAMLKHFAMEEDVLFPAMEEFVGSGEGPIYVMKMEHDQIRSIINQLGEAIEAKNRDKALGLGETFMIMTQQHNMKEEQILYTMAEQLPFNKEEIMQKMQEVDV</sequence>
<organism evidence="2 3">
    <name type="scientific">Nitratiruptor tergarcus DSM 16512</name>
    <dbReference type="NCBI Taxonomy" id="1069081"/>
    <lineage>
        <taxon>Bacteria</taxon>
        <taxon>Pseudomonadati</taxon>
        <taxon>Campylobacterota</taxon>
        <taxon>Epsilonproteobacteria</taxon>
        <taxon>Nautiliales</taxon>
        <taxon>Nitratiruptoraceae</taxon>
        <taxon>Nitratiruptor</taxon>
    </lineage>
</organism>
<dbReference type="Pfam" id="PF01814">
    <property type="entry name" value="Hemerythrin"/>
    <property type="match status" value="1"/>
</dbReference>
<gene>
    <name evidence="2" type="ORF">SAMN05660197_1977</name>
</gene>
<keyword evidence="3" id="KW-1185">Reference proteome</keyword>
<name>A0A1W1WUZ0_9BACT</name>
<evidence type="ECO:0000259" key="1">
    <source>
        <dbReference type="Pfam" id="PF01814"/>
    </source>
</evidence>
<dbReference type="GO" id="GO:0005886">
    <property type="term" value="C:plasma membrane"/>
    <property type="evidence" value="ECO:0007669"/>
    <property type="project" value="TreeGrafter"/>
</dbReference>
<dbReference type="EMBL" id="FWWZ01000001">
    <property type="protein sequence ID" value="SMC10138.1"/>
    <property type="molecule type" value="Genomic_DNA"/>
</dbReference>
<protein>
    <submittedName>
        <fullName evidence="2">Uncharacterized conserved protein</fullName>
    </submittedName>
</protein>
<accession>A0A1W1WUZ0</accession>
<dbReference type="OrthoDB" id="9792554at2"/>